<keyword evidence="1" id="KW-1133">Transmembrane helix</keyword>
<name>A0A2H0URW5_9BACT</name>
<feature type="transmembrane region" description="Helical" evidence="1">
    <location>
        <begin position="40"/>
        <end position="60"/>
    </location>
</feature>
<evidence type="ECO:0000313" key="3">
    <source>
        <dbReference type="Proteomes" id="UP000231157"/>
    </source>
</evidence>
<sequence>MNLLIGLHVGLGELGALAFLWVFVELLNPNKERITRAQKAVLIGVYALLAAWFIGGWYYVATYGPIVKPIIKAGPYPWAHGIAMEAKEHIFIFIPILALVVYKLIESAGNRLEKEKKTSRAIATLSLLIVILSFTIAGMGYFISSGARAGYESQSTTQNP</sequence>
<feature type="transmembrane region" description="Helical" evidence="1">
    <location>
        <begin position="121"/>
        <end position="143"/>
    </location>
</feature>
<reference evidence="3" key="1">
    <citation type="submission" date="2017-09" db="EMBL/GenBank/DDBJ databases">
        <title>Depth-based differentiation of microbial function through sediment-hosted aquifers and enrichment of novel symbionts in the deep terrestrial subsurface.</title>
        <authorList>
            <person name="Probst A.J."/>
            <person name="Ladd B."/>
            <person name="Jarett J.K."/>
            <person name="Geller-Mcgrath D.E."/>
            <person name="Sieber C.M.K."/>
            <person name="Emerson J.B."/>
            <person name="Anantharaman K."/>
            <person name="Thomas B.C."/>
            <person name="Malmstrom R."/>
            <person name="Stieglmeier M."/>
            <person name="Klingl A."/>
            <person name="Woyke T."/>
            <person name="Ryan C.M."/>
            <person name="Banfield J.F."/>
        </authorList>
    </citation>
    <scope>NUCLEOTIDE SEQUENCE [LARGE SCALE GENOMIC DNA]</scope>
</reference>
<dbReference type="AlphaFoldDB" id="A0A2H0URW5"/>
<evidence type="ECO:0000256" key="1">
    <source>
        <dbReference type="SAM" id="Phobius"/>
    </source>
</evidence>
<dbReference type="Proteomes" id="UP000231157">
    <property type="component" value="Unassembled WGS sequence"/>
</dbReference>
<keyword evidence="1" id="KW-0812">Transmembrane</keyword>
<feature type="transmembrane region" description="Helical" evidence="1">
    <location>
        <begin position="6"/>
        <end position="28"/>
    </location>
</feature>
<keyword evidence="1" id="KW-0472">Membrane</keyword>
<comment type="caution">
    <text evidence="2">The sequence shown here is derived from an EMBL/GenBank/DDBJ whole genome shotgun (WGS) entry which is preliminary data.</text>
</comment>
<gene>
    <name evidence="2" type="ORF">COU07_02930</name>
</gene>
<evidence type="ECO:0000313" key="2">
    <source>
        <dbReference type="EMBL" id="PIR89160.1"/>
    </source>
</evidence>
<dbReference type="EMBL" id="PFAZ01000007">
    <property type="protein sequence ID" value="PIR89160.1"/>
    <property type="molecule type" value="Genomic_DNA"/>
</dbReference>
<organism evidence="2 3">
    <name type="scientific">Candidatus Harrisonbacteria bacterium CG10_big_fil_rev_8_21_14_0_10_40_38</name>
    <dbReference type="NCBI Taxonomy" id="1974583"/>
    <lineage>
        <taxon>Bacteria</taxon>
        <taxon>Candidatus Harrisoniibacteriota</taxon>
    </lineage>
</organism>
<proteinExistence type="predicted"/>
<protein>
    <submittedName>
        <fullName evidence="2">Uncharacterized protein</fullName>
    </submittedName>
</protein>
<feature type="transmembrane region" description="Helical" evidence="1">
    <location>
        <begin position="90"/>
        <end position="109"/>
    </location>
</feature>
<accession>A0A2H0URW5</accession>